<keyword evidence="2 11" id="KW-0808">Transferase</keyword>
<dbReference type="FunFam" id="3.40.50.300:FF:000014">
    <property type="entry name" value="DNA polymerase III subunit gamma/tau"/>
    <property type="match status" value="1"/>
</dbReference>
<dbReference type="InterPro" id="IPR012763">
    <property type="entry name" value="DNA_pol_III_sug/sutau_N"/>
</dbReference>
<evidence type="ECO:0000256" key="10">
    <source>
        <dbReference type="ARBA" id="ARBA00049244"/>
    </source>
</evidence>
<protein>
    <recommendedName>
        <fullName evidence="11">DNA polymerase III subunit gamma/tau</fullName>
        <ecNumber evidence="11">2.7.7.7</ecNumber>
    </recommendedName>
</protein>
<comment type="function">
    <text evidence="11">DNA polymerase III is a complex, multichain enzyme responsible for most of the replicative synthesis in bacteria. This DNA polymerase also exhibits 3' to 5' exonuclease activity.</text>
</comment>
<dbReference type="EMBL" id="MFEY01000003">
    <property type="protein sequence ID" value="OGE90835.1"/>
    <property type="molecule type" value="Genomic_DNA"/>
</dbReference>
<reference evidence="13 14" key="1">
    <citation type="journal article" date="2016" name="Nat. Commun.">
        <title>Thousands of microbial genomes shed light on interconnected biogeochemical processes in an aquifer system.</title>
        <authorList>
            <person name="Anantharaman K."/>
            <person name="Brown C.T."/>
            <person name="Hug L.A."/>
            <person name="Sharon I."/>
            <person name="Castelle C.J."/>
            <person name="Probst A.J."/>
            <person name="Thomas B.C."/>
            <person name="Singh A."/>
            <person name="Wilkins M.J."/>
            <person name="Karaoz U."/>
            <person name="Brodie E.L."/>
            <person name="Williams K.H."/>
            <person name="Hubbard S.S."/>
            <person name="Banfield J.F."/>
        </authorList>
    </citation>
    <scope>NUCLEOTIDE SEQUENCE [LARGE SCALE GENOMIC DNA]</scope>
</reference>
<dbReference type="InterPro" id="IPR008921">
    <property type="entry name" value="DNA_pol3_clamp-load_cplx_C"/>
</dbReference>
<evidence type="ECO:0000256" key="2">
    <source>
        <dbReference type="ARBA" id="ARBA00022679"/>
    </source>
</evidence>
<comment type="similarity">
    <text evidence="1 11">Belongs to the DnaX/STICHEL family.</text>
</comment>
<dbReference type="Gene3D" id="3.40.50.300">
    <property type="entry name" value="P-loop containing nucleotide triphosphate hydrolases"/>
    <property type="match status" value="1"/>
</dbReference>
<accession>A0A1F5PLJ2</accession>
<dbReference type="GO" id="GO:0003887">
    <property type="term" value="F:DNA-directed DNA polymerase activity"/>
    <property type="evidence" value="ECO:0007669"/>
    <property type="project" value="UniProtKB-KW"/>
</dbReference>
<dbReference type="InterPro" id="IPR001270">
    <property type="entry name" value="ClpA/B"/>
</dbReference>
<dbReference type="SMART" id="SM00382">
    <property type="entry name" value="AAA"/>
    <property type="match status" value="1"/>
</dbReference>
<comment type="subunit">
    <text evidence="11">DNA polymerase III contains a core (composed of alpha, epsilon and theta chains) that associates with a tau subunit. This core dimerizes to form the POLIII' complex. PolIII' associates with the gamma complex (composed of gamma, delta, delta', psi and chi chains) and with the beta chain to form the complete DNA polymerase III complex.</text>
</comment>
<dbReference type="GO" id="GO:0005524">
    <property type="term" value="F:ATP binding"/>
    <property type="evidence" value="ECO:0007669"/>
    <property type="project" value="UniProtKB-KW"/>
</dbReference>
<dbReference type="NCBIfam" id="TIGR02397">
    <property type="entry name" value="dnaX_nterm"/>
    <property type="match status" value="1"/>
</dbReference>
<dbReference type="Pfam" id="PF22608">
    <property type="entry name" value="DNAX_ATPase_lid"/>
    <property type="match status" value="1"/>
</dbReference>
<dbReference type="InterPro" id="IPR003593">
    <property type="entry name" value="AAA+_ATPase"/>
</dbReference>
<comment type="catalytic activity">
    <reaction evidence="10 11">
        <text>DNA(n) + a 2'-deoxyribonucleoside 5'-triphosphate = DNA(n+1) + diphosphate</text>
        <dbReference type="Rhea" id="RHEA:22508"/>
        <dbReference type="Rhea" id="RHEA-COMP:17339"/>
        <dbReference type="Rhea" id="RHEA-COMP:17340"/>
        <dbReference type="ChEBI" id="CHEBI:33019"/>
        <dbReference type="ChEBI" id="CHEBI:61560"/>
        <dbReference type="ChEBI" id="CHEBI:173112"/>
        <dbReference type="EC" id="2.7.7.7"/>
    </reaction>
</comment>
<keyword evidence="5" id="KW-0479">Metal-binding</keyword>
<proteinExistence type="inferred from homology"/>
<dbReference type="GO" id="GO:0006261">
    <property type="term" value="P:DNA-templated DNA replication"/>
    <property type="evidence" value="ECO:0007669"/>
    <property type="project" value="TreeGrafter"/>
</dbReference>
<dbReference type="Proteomes" id="UP000177682">
    <property type="component" value="Unassembled WGS sequence"/>
</dbReference>
<dbReference type="CDD" id="cd18137">
    <property type="entry name" value="HLD_clamp_pol_III_gamma_tau"/>
    <property type="match status" value="1"/>
</dbReference>
<feature type="domain" description="AAA+ ATPase" evidence="12">
    <location>
        <begin position="37"/>
        <end position="179"/>
    </location>
</feature>
<dbReference type="AlphaFoldDB" id="A0A1F5PLJ2"/>
<dbReference type="Pfam" id="PF13177">
    <property type="entry name" value="DNA_pol3_delta2"/>
    <property type="match status" value="1"/>
</dbReference>
<keyword evidence="8 11" id="KW-0067">ATP-binding</keyword>
<sequence>MNNLVLYRKYRPKNFAEVVGQEHIKTTLANAVLNNRVGHAYLFIGPRGVGKTTLARIFARAVNCPKKTGAEPCNTCEVCEPFLNGTSLDLLEIDAASHTGVDNIRELIEHLQFAPSKAVYKVIIVDEVHMLSKGAFNALLKTLEEPPKHAIFILATTEINKVPATIVSRTQRFDFKKVSIADLTKLLQFVCADNAVEITPEALLELSAAADGSFRDGLSLLDQVINFASGRITEQLVEEVLGLTGIKTTADFLDLIIAGQSKEALDSIASLAHGGKDLYQFEKDFLEYLRKLLLVKVGARAEFGFSPEVLNRLKDQAGQFELPALMKTIGIFQKAESEMKWATIQSLPLEVAAVESSVFASDRNNQGLNLSVAKQSQSKEEIASSQQVGTRKDDKDQLAQIVSHWPQILDKIKDYNHSLISSLKLAVPVAIEGRELILNFPYKFHKDAIEARKNRIIVDQVIEEVTGIKLMVKPMLAKENGENKNNAMEAALKIMGGEVE</sequence>
<evidence type="ECO:0000256" key="11">
    <source>
        <dbReference type="RuleBase" id="RU364063"/>
    </source>
</evidence>
<dbReference type="PANTHER" id="PTHR11669:SF0">
    <property type="entry name" value="PROTEIN STICHEL-LIKE 2"/>
    <property type="match status" value="1"/>
</dbReference>
<name>A0A1F5PLJ2_9BACT</name>
<keyword evidence="4 11" id="KW-0235">DNA replication</keyword>
<evidence type="ECO:0000256" key="9">
    <source>
        <dbReference type="ARBA" id="ARBA00022932"/>
    </source>
</evidence>
<dbReference type="InterPro" id="IPR022754">
    <property type="entry name" value="DNA_pol_III_gamma-3"/>
</dbReference>
<evidence type="ECO:0000256" key="5">
    <source>
        <dbReference type="ARBA" id="ARBA00022723"/>
    </source>
</evidence>
<evidence type="ECO:0000259" key="12">
    <source>
        <dbReference type="SMART" id="SM00382"/>
    </source>
</evidence>
<dbReference type="InterPro" id="IPR050238">
    <property type="entry name" value="DNA_Rep/Repair_Clamp_Loader"/>
</dbReference>
<dbReference type="InterPro" id="IPR027417">
    <property type="entry name" value="P-loop_NTPase"/>
</dbReference>
<dbReference type="SUPFAM" id="SSF48019">
    <property type="entry name" value="post-AAA+ oligomerization domain-like"/>
    <property type="match status" value="1"/>
</dbReference>
<dbReference type="EC" id="2.7.7.7" evidence="11"/>
<dbReference type="InterPro" id="IPR048448">
    <property type="entry name" value="DnaX-like_C"/>
</dbReference>
<keyword evidence="9 11" id="KW-0239">DNA-directed DNA polymerase</keyword>
<dbReference type="GO" id="GO:0009360">
    <property type="term" value="C:DNA polymerase III complex"/>
    <property type="evidence" value="ECO:0007669"/>
    <property type="project" value="InterPro"/>
</dbReference>
<organism evidence="13 14">
    <name type="scientific">Candidatus Doudnabacteria bacterium RIFCSPHIGHO2_12_FULL_48_16</name>
    <dbReference type="NCBI Taxonomy" id="1817838"/>
    <lineage>
        <taxon>Bacteria</taxon>
        <taxon>Candidatus Doudnaibacteriota</taxon>
    </lineage>
</organism>
<comment type="caution">
    <text evidence="13">The sequence shown here is derived from an EMBL/GenBank/DDBJ whole genome shotgun (WGS) entry which is preliminary data.</text>
</comment>
<dbReference type="NCBIfam" id="NF004046">
    <property type="entry name" value="PRK05563.1"/>
    <property type="match status" value="1"/>
</dbReference>
<evidence type="ECO:0000313" key="13">
    <source>
        <dbReference type="EMBL" id="OGE90835.1"/>
    </source>
</evidence>
<dbReference type="Gene3D" id="1.20.272.10">
    <property type="match status" value="1"/>
</dbReference>
<dbReference type="Pfam" id="PF12169">
    <property type="entry name" value="DNA_pol3_gamma3"/>
    <property type="match status" value="1"/>
</dbReference>
<evidence type="ECO:0000256" key="8">
    <source>
        <dbReference type="ARBA" id="ARBA00022840"/>
    </source>
</evidence>
<keyword evidence="6 11" id="KW-0547">Nucleotide-binding</keyword>
<dbReference type="CDD" id="cd00009">
    <property type="entry name" value="AAA"/>
    <property type="match status" value="1"/>
</dbReference>
<evidence type="ECO:0000256" key="1">
    <source>
        <dbReference type="ARBA" id="ARBA00006360"/>
    </source>
</evidence>
<keyword evidence="7" id="KW-0862">Zinc</keyword>
<dbReference type="GO" id="GO:0003677">
    <property type="term" value="F:DNA binding"/>
    <property type="evidence" value="ECO:0007669"/>
    <property type="project" value="InterPro"/>
</dbReference>
<evidence type="ECO:0000313" key="14">
    <source>
        <dbReference type="Proteomes" id="UP000177682"/>
    </source>
</evidence>
<keyword evidence="3 11" id="KW-0548">Nucleotidyltransferase</keyword>
<dbReference type="InterPro" id="IPR045085">
    <property type="entry name" value="HLD_clamp_pol_III_gamma_tau"/>
</dbReference>
<dbReference type="GO" id="GO:0046872">
    <property type="term" value="F:metal ion binding"/>
    <property type="evidence" value="ECO:0007669"/>
    <property type="project" value="UniProtKB-KW"/>
</dbReference>
<evidence type="ECO:0000256" key="6">
    <source>
        <dbReference type="ARBA" id="ARBA00022741"/>
    </source>
</evidence>
<dbReference type="PANTHER" id="PTHR11669">
    <property type="entry name" value="REPLICATION FACTOR C / DNA POLYMERASE III GAMMA-TAU SUBUNIT"/>
    <property type="match status" value="1"/>
</dbReference>
<dbReference type="PRINTS" id="PR00300">
    <property type="entry name" value="CLPPROTEASEA"/>
</dbReference>
<evidence type="ECO:0000256" key="7">
    <source>
        <dbReference type="ARBA" id="ARBA00022833"/>
    </source>
</evidence>
<dbReference type="Pfam" id="PF20964">
    <property type="entry name" value="DnaX_C"/>
    <property type="match status" value="1"/>
</dbReference>
<evidence type="ECO:0000256" key="3">
    <source>
        <dbReference type="ARBA" id="ARBA00022695"/>
    </source>
</evidence>
<gene>
    <name evidence="11" type="primary">dnaX</name>
    <name evidence="13" type="ORF">A3E29_01540</name>
</gene>
<dbReference type="SUPFAM" id="SSF52540">
    <property type="entry name" value="P-loop containing nucleoside triphosphate hydrolases"/>
    <property type="match status" value="1"/>
</dbReference>
<evidence type="ECO:0000256" key="4">
    <source>
        <dbReference type="ARBA" id="ARBA00022705"/>
    </source>
</evidence>
<dbReference type="Gene3D" id="1.10.8.60">
    <property type="match status" value="1"/>
</dbReference>